<proteinExistence type="predicted"/>
<dbReference type="EMBL" id="JPMI01000102">
    <property type="protein sequence ID" value="KFA92249.1"/>
    <property type="molecule type" value="Genomic_DNA"/>
</dbReference>
<evidence type="ECO:0008006" key="3">
    <source>
        <dbReference type="Google" id="ProtNLM"/>
    </source>
</evidence>
<sequence length="200" mass="21978">MKLSSVVRWGLGASLLVVGAGACSSSRQQVLEQETRPADSLAAYYPLAVGNRWTYRVNGRADRTVDVQVLKEEDGYFHDNQGGQLSVDGFGVRDRKRYLLRGPLTEGNQWTNVVSVSSTERYQILQAGVPCEAPAGSFQNCVRVEARNRVDAQTTLVNALTFAEGVGLVRIEVSAEKSNGERLPQTWLELASFKLQESGR</sequence>
<dbReference type="PROSITE" id="PS51257">
    <property type="entry name" value="PROKAR_LIPOPROTEIN"/>
    <property type="match status" value="1"/>
</dbReference>
<accession>A0A084SUW4</accession>
<reference evidence="1 2" key="1">
    <citation type="submission" date="2014-07" db="EMBL/GenBank/DDBJ databases">
        <title>Draft Genome Sequence of Gephyronic Acid Producer, Cystobacter violaceus Strain Cb vi76.</title>
        <authorList>
            <person name="Stevens D.C."/>
            <person name="Young J."/>
            <person name="Carmichael R."/>
            <person name="Tan J."/>
            <person name="Taylor R.E."/>
        </authorList>
    </citation>
    <scope>NUCLEOTIDE SEQUENCE [LARGE SCALE GENOMIC DNA]</scope>
    <source>
        <strain evidence="1 2">Cb vi76</strain>
    </source>
</reference>
<dbReference type="AlphaFoldDB" id="A0A084SUW4"/>
<evidence type="ECO:0000313" key="2">
    <source>
        <dbReference type="Proteomes" id="UP000028547"/>
    </source>
</evidence>
<evidence type="ECO:0000313" key="1">
    <source>
        <dbReference type="EMBL" id="KFA92249.1"/>
    </source>
</evidence>
<dbReference type="Proteomes" id="UP000028547">
    <property type="component" value="Unassembled WGS sequence"/>
</dbReference>
<gene>
    <name evidence="1" type="ORF">Q664_16655</name>
</gene>
<protein>
    <recommendedName>
        <fullName evidence="3">Lipoprotein</fullName>
    </recommendedName>
</protein>
<dbReference type="RefSeq" id="WP_043395594.1">
    <property type="nucleotide sequence ID" value="NZ_JPMI01000102.1"/>
</dbReference>
<comment type="caution">
    <text evidence="1">The sequence shown here is derived from an EMBL/GenBank/DDBJ whole genome shotgun (WGS) entry which is preliminary data.</text>
</comment>
<organism evidence="1 2">
    <name type="scientific">Archangium violaceum Cb vi76</name>
    <dbReference type="NCBI Taxonomy" id="1406225"/>
    <lineage>
        <taxon>Bacteria</taxon>
        <taxon>Pseudomonadati</taxon>
        <taxon>Myxococcota</taxon>
        <taxon>Myxococcia</taxon>
        <taxon>Myxococcales</taxon>
        <taxon>Cystobacterineae</taxon>
        <taxon>Archangiaceae</taxon>
        <taxon>Archangium</taxon>
    </lineage>
</organism>
<name>A0A084SUW4_9BACT</name>